<dbReference type="Proteomes" id="UP001229346">
    <property type="component" value="Unassembled WGS sequence"/>
</dbReference>
<sequence>MSAMKAAVKETAGVHLFGIRHLSPAGAIHLRHFLNEIKPELVLVEGPADATPLIGHITRSGVTPPVAILAYTDQLPIRTLVFPLASYSPEYEAFRWAASNGAEARFIDLPSNIAISMHLGKREAVEEGFKQEAQQHWSNVNERYEKVAELAGEPDYDSYWERYFEHSSASDTYRSAIAAFSEQMRLLNEEEERSSTPLEAASNDIREAYMRSRIAEAIAGGVPADRIVVIAGAYHVSALTTAIAPMSDEEAAALPRRDTKLTLMPYSNYKLSNHSGYGAGNHAPAYFDLAWQCLQADDPGKLAPLYLSKIAGYMRESGTYRSAASVIEGVRLAEALTSLRGGRLPVWRDLRDAAIVCLGHGELSVVSEALVKTDIGTSIGALPEGVSQTPIQDDLNRNLKLLKLDKYKSAVAADLELDLRENRRVKSEEAAFIDLRRSFFLQRLALLGISFVRKKTIRQDGATWAEHWVLQWSPEAEIQIVEATLKGETVELAAAFAIKEALEQSPDLRTAAKLVKQAWECGLPSSMEDARRMLQQLAVDAGAIEQVAGALRELSALIQFGDVRKADTSVLIPLLKQLFLRGTLLLVDSAACNDEAAAAIAAAMIDMHAISQQHYDDVDDERWLKQLELLAYRDDRNAKLSGLAFALLLERNLIEADRLAAEVSRRLSPGTDADTGAGWFEGMSLRNRYVLLSRRQLWEQLDLYIHSLDETQFRRSLVYLRRAFSGFEARDRSMVAELLGELWDVGALEGGDALSQPLSEEEQQTLTELDEFDFGDI</sequence>
<organism evidence="1 2">
    <name type="scientific">Paenibacillus harenae</name>
    <dbReference type="NCBI Taxonomy" id="306543"/>
    <lineage>
        <taxon>Bacteria</taxon>
        <taxon>Bacillati</taxon>
        <taxon>Bacillota</taxon>
        <taxon>Bacilli</taxon>
        <taxon>Bacillales</taxon>
        <taxon>Paenibacillaceae</taxon>
        <taxon>Paenibacillus</taxon>
    </lineage>
</organism>
<evidence type="ECO:0008006" key="3">
    <source>
        <dbReference type="Google" id="ProtNLM"/>
    </source>
</evidence>
<dbReference type="EMBL" id="JAUSSU010000002">
    <property type="protein sequence ID" value="MDQ0111286.1"/>
    <property type="molecule type" value="Genomic_DNA"/>
</dbReference>
<comment type="caution">
    <text evidence="1">The sequence shown here is derived from an EMBL/GenBank/DDBJ whole genome shotgun (WGS) entry which is preliminary data.</text>
</comment>
<gene>
    <name evidence="1" type="ORF">J2T15_000719</name>
</gene>
<dbReference type="InterPro" id="IPR043737">
    <property type="entry name" value="DUF5682"/>
</dbReference>
<keyword evidence="2" id="KW-1185">Reference proteome</keyword>
<evidence type="ECO:0000313" key="2">
    <source>
        <dbReference type="Proteomes" id="UP001229346"/>
    </source>
</evidence>
<name>A0ABT9TVA0_PAEHA</name>
<protein>
    <recommendedName>
        <fullName evidence="3">ChaN family lipoprotein</fullName>
    </recommendedName>
</protein>
<accession>A0ABT9TVA0</accession>
<proteinExistence type="predicted"/>
<evidence type="ECO:0000313" key="1">
    <source>
        <dbReference type="EMBL" id="MDQ0111286.1"/>
    </source>
</evidence>
<dbReference type="Pfam" id="PF18934">
    <property type="entry name" value="DUF5682"/>
    <property type="match status" value="1"/>
</dbReference>
<reference evidence="1 2" key="1">
    <citation type="submission" date="2023-07" db="EMBL/GenBank/DDBJ databases">
        <title>Sorghum-associated microbial communities from plants grown in Nebraska, USA.</title>
        <authorList>
            <person name="Schachtman D."/>
        </authorList>
    </citation>
    <scope>NUCLEOTIDE SEQUENCE [LARGE SCALE GENOMIC DNA]</scope>
    <source>
        <strain evidence="1 2">CC482</strain>
    </source>
</reference>